<evidence type="ECO:0000313" key="2">
    <source>
        <dbReference type="Proteomes" id="UP000295252"/>
    </source>
</evidence>
<sequence>MLIAHPSLFPSSFTPITHHFFLIFSSSSYKTFSLYSYLSPFLHLYLFIYHRLFSSEVLTVDLQLNLLLFV</sequence>
<evidence type="ECO:0000313" key="1">
    <source>
        <dbReference type="EMBL" id="CDP01311.1"/>
    </source>
</evidence>
<accession>A0A068TYI5</accession>
<reference evidence="2" key="1">
    <citation type="journal article" date="2014" name="Science">
        <title>The coffee genome provides insight into the convergent evolution of caffeine biosynthesis.</title>
        <authorList>
            <person name="Denoeud F."/>
            <person name="Carretero-Paulet L."/>
            <person name="Dereeper A."/>
            <person name="Droc G."/>
            <person name="Guyot R."/>
            <person name="Pietrella M."/>
            <person name="Zheng C."/>
            <person name="Alberti A."/>
            <person name="Anthony F."/>
            <person name="Aprea G."/>
            <person name="Aury J.M."/>
            <person name="Bento P."/>
            <person name="Bernard M."/>
            <person name="Bocs S."/>
            <person name="Campa C."/>
            <person name="Cenci A."/>
            <person name="Combes M.C."/>
            <person name="Crouzillat D."/>
            <person name="Da Silva C."/>
            <person name="Daddiego L."/>
            <person name="De Bellis F."/>
            <person name="Dussert S."/>
            <person name="Garsmeur O."/>
            <person name="Gayraud T."/>
            <person name="Guignon V."/>
            <person name="Jahn K."/>
            <person name="Jamilloux V."/>
            <person name="Joet T."/>
            <person name="Labadie K."/>
            <person name="Lan T."/>
            <person name="Leclercq J."/>
            <person name="Lepelley M."/>
            <person name="Leroy T."/>
            <person name="Li L.T."/>
            <person name="Librado P."/>
            <person name="Lopez L."/>
            <person name="Munoz A."/>
            <person name="Noel B."/>
            <person name="Pallavicini A."/>
            <person name="Perrotta G."/>
            <person name="Poncet V."/>
            <person name="Pot D."/>
            <person name="Priyono X."/>
            <person name="Rigoreau M."/>
            <person name="Rouard M."/>
            <person name="Rozas J."/>
            <person name="Tranchant-Dubreuil C."/>
            <person name="VanBuren R."/>
            <person name="Zhang Q."/>
            <person name="Andrade A.C."/>
            <person name="Argout X."/>
            <person name="Bertrand B."/>
            <person name="de Kochko A."/>
            <person name="Graziosi G."/>
            <person name="Henry R.J."/>
            <person name="Jayarama X."/>
            <person name="Ming R."/>
            <person name="Nagai C."/>
            <person name="Rounsley S."/>
            <person name="Sankoff D."/>
            <person name="Giuliano G."/>
            <person name="Albert V.A."/>
            <person name="Wincker P."/>
            <person name="Lashermes P."/>
        </authorList>
    </citation>
    <scope>NUCLEOTIDE SEQUENCE [LARGE SCALE GENOMIC DNA]</scope>
    <source>
        <strain evidence="2">cv. DH200-94</strain>
    </source>
</reference>
<keyword evidence="2" id="KW-1185">Reference proteome</keyword>
<organism evidence="1 2">
    <name type="scientific">Coffea canephora</name>
    <name type="common">Robusta coffee</name>
    <dbReference type="NCBI Taxonomy" id="49390"/>
    <lineage>
        <taxon>Eukaryota</taxon>
        <taxon>Viridiplantae</taxon>
        <taxon>Streptophyta</taxon>
        <taxon>Embryophyta</taxon>
        <taxon>Tracheophyta</taxon>
        <taxon>Spermatophyta</taxon>
        <taxon>Magnoliopsida</taxon>
        <taxon>eudicotyledons</taxon>
        <taxon>Gunneridae</taxon>
        <taxon>Pentapetalae</taxon>
        <taxon>asterids</taxon>
        <taxon>lamiids</taxon>
        <taxon>Gentianales</taxon>
        <taxon>Rubiaceae</taxon>
        <taxon>Ixoroideae</taxon>
        <taxon>Gardenieae complex</taxon>
        <taxon>Bertiereae - Coffeeae clade</taxon>
        <taxon>Coffeeae</taxon>
        <taxon>Coffea</taxon>
    </lineage>
</organism>
<gene>
    <name evidence="1" type="ORF">GSCOC_T00034911001</name>
</gene>
<dbReference type="EMBL" id="HG739090">
    <property type="protein sequence ID" value="CDP01311.1"/>
    <property type="molecule type" value="Genomic_DNA"/>
</dbReference>
<proteinExistence type="predicted"/>
<protein>
    <submittedName>
        <fullName evidence="1">Uncharacterized protein</fullName>
    </submittedName>
</protein>
<dbReference type="AlphaFoldDB" id="A0A068TYI5"/>
<name>A0A068TYI5_COFCA</name>
<dbReference type="Proteomes" id="UP000295252">
    <property type="component" value="Chromosome II"/>
</dbReference>
<dbReference type="Gramene" id="CDP01311">
    <property type="protein sequence ID" value="CDP01311"/>
    <property type="gene ID" value="GSCOC_T00034911001"/>
</dbReference>
<dbReference type="InParanoid" id="A0A068TYI5"/>